<dbReference type="OrthoDB" id="766226at2"/>
<evidence type="ECO:0000256" key="2">
    <source>
        <dbReference type="SAM" id="SignalP"/>
    </source>
</evidence>
<reference evidence="3 4" key="1">
    <citation type="submission" date="2019-03" db="EMBL/GenBank/DDBJ databases">
        <title>Genomic Encyclopedia of Archaeal and Bacterial Type Strains, Phase II (KMG-II): from individual species to whole genera.</title>
        <authorList>
            <person name="Goeker M."/>
        </authorList>
    </citation>
    <scope>NUCLEOTIDE SEQUENCE [LARGE SCALE GENOMIC DNA]</scope>
    <source>
        <strain evidence="3 4">DSM 19034</strain>
    </source>
</reference>
<feature type="signal peptide" evidence="2">
    <location>
        <begin position="1"/>
        <end position="20"/>
    </location>
</feature>
<gene>
    <name evidence="3" type="ORF">CLV32_1432</name>
</gene>
<dbReference type="Proteomes" id="UP000295499">
    <property type="component" value="Unassembled WGS sequence"/>
</dbReference>
<accession>A0A4R6IK78</accession>
<evidence type="ECO:0008006" key="5">
    <source>
        <dbReference type="Google" id="ProtNLM"/>
    </source>
</evidence>
<organism evidence="3 4">
    <name type="scientific">Pedobacter duraquae</name>
    <dbReference type="NCBI Taxonomy" id="425511"/>
    <lineage>
        <taxon>Bacteria</taxon>
        <taxon>Pseudomonadati</taxon>
        <taxon>Bacteroidota</taxon>
        <taxon>Sphingobacteriia</taxon>
        <taxon>Sphingobacteriales</taxon>
        <taxon>Sphingobacteriaceae</taxon>
        <taxon>Pedobacter</taxon>
    </lineage>
</organism>
<keyword evidence="4" id="KW-1185">Reference proteome</keyword>
<feature type="chain" id="PRO_5020983357" description="DUF4890 domain-containing protein" evidence="2">
    <location>
        <begin position="21"/>
        <end position="145"/>
    </location>
</feature>
<proteinExistence type="predicted"/>
<evidence type="ECO:0000256" key="1">
    <source>
        <dbReference type="SAM" id="MobiDB-lite"/>
    </source>
</evidence>
<feature type="region of interest" description="Disordered" evidence="1">
    <location>
        <begin position="101"/>
        <end position="145"/>
    </location>
</feature>
<keyword evidence="2" id="KW-0732">Signal</keyword>
<sequence>MKKYILVLLTIIATCSLANAQKTPPTATELATKNMEAMEKKIKLNPTQRSIIYNYTVDMYKEQLALAKKQQTGGYSDESVTKIYKLQNDTNNNIRNILKGEQQTQYDDFIEEQLRGPQKKKKKGKHDEEEETVSGIAGLKTPPSM</sequence>
<comment type="caution">
    <text evidence="3">The sequence shown here is derived from an EMBL/GenBank/DDBJ whole genome shotgun (WGS) entry which is preliminary data.</text>
</comment>
<dbReference type="EMBL" id="SNWM01000002">
    <property type="protein sequence ID" value="TDO22459.1"/>
    <property type="molecule type" value="Genomic_DNA"/>
</dbReference>
<evidence type="ECO:0000313" key="4">
    <source>
        <dbReference type="Proteomes" id="UP000295499"/>
    </source>
</evidence>
<evidence type="ECO:0000313" key="3">
    <source>
        <dbReference type="EMBL" id="TDO22459.1"/>
    </source>
</evidence>
<name>A0A4R6IK78_9SPHI</name>
<protein>
    <recommendedName>
        <fullName evidence="5">DUF4890 domain-containing protein</fullName>
    </recommendedName>
</protein>
<dbReference type="AlphaFoldDB" id="A0A4R6IK78"/>